<reference evidence="2" key="1">
    <citation type="submission" date="2021-02" db="EMBL/GenBank/DDBJ databases">
        <authorList>
            <person name="Dougan E. K."/>
            <person name="Rhodes N."/>
            <person name="Thang M."/>
            <person name="Chan C."/>
        </authorList>
    </citation>
    <scope>NUCLEOTIDE SEQUENCE</scope>
</reference>
<protein>
    <submittedName>
        <fullName evidence="2">Uncharacterized protein</fullName>
    </submittedName>
</protein>
<evidence type="ECO:0000313" key="3">
    <source>
        <dbReference type="Proteomes" id="UP000604046"/>
    </source>
</evidence>
<feature type="compositionally biased region" description="Polar residues" evidence="1">
    <location>
        <begin position="376"/>
        <end position="392"/>
    </location>
</feature>
<accession>A0A812V5A4</accession>
<evidence type="ECO:0000256" key="1">
    <source>
        <dbReference type="SAM" id="MobiDB-lite"/>
    </source>
</evidence>
<organism evidence="2 3">
    <name type="scientific">Symbiodinium natans</name>
    <dbReference type="NCBI Taxonomy" id="878477"/>
    <lineage>
        <taxon>Eukaryota</taxon>
        <taxon>Sar</taxon>
        <taxon>Alveolata</taxon>
        <taxon>Dinophyceae</taxon>
        <taxon>Suessiales</taxon>
        <taxon>Symbiodiniaceae</taxon>
        <taxon>Symbiodinium</taxon>
    </lineage>
</organism>
<feature type="region of interest" description="Disordered" evidence="1">
    <location>
        <begin position="479"/>
        <end position="537"/>
    </location>
</feature>
<name>A0A812V5A4_9DINO</name>
<keyword evidence="3" id="KW-1185">Reference proteome</keyword>
<dbReference type="Gene3D" id="3.30.70.1230">
    <property type="entry name" value="Nucleotide cyclase"/>
    <property type="match status" value="1"/>
</dbReference>
<dbReference type="InterPro" id="IPR029787">
    <property type="entry name" value="Nucleotide_cyclase"/>
</dbReference>
<dbReference type="EMBL" id="CAJNDS010002789">
    <property type="protein sequence ID" value="CAE7597792.1"/>
    <property type="molecule type" value="Genomic_DNA"/>
</dbReference>
<proteinExistence type="predicted"/>
<sequence>MLGIVHFASIIMRKRQLCWPILIKHNAARITVEAMAPVGRNGAECIGHRSFCAEADNLIVAFSCVSSAVRAALEMRAVLSAYNQSLEAMVPWNAATCSFHEDRQHFSIELSGIGLHAGRGLFVDSHGDLLGEVARGAYCLGEDLCEDSSILVSQAVRSKLLDEAFFALAVFREAGEEPNTKIKYFILEGDFDLHVEVVPADDPSYLQPSLLPLAQRHGAGTESLAKLDETITHHFRSYAVLMFRSEPCPPYDQDVSRQQKLAGKCHSFPGDLTLRGRRKSWPHPYSGALLAATLRELAGYGYGRYVACAHKLTKLDKLGRGVAPACRPGFRDVTNGNAFDWACAFHCPGGPFATAQCSCACLSERQREMLGELQPPAQSARGSDLLLTTTPEPSREPPDPVIEAPVGDLGESEQDSRRFVRVNEFFAQEQQTTTSQPEVERDGSFGELVILSCAIVSLAGSAAIVAVATWGGFRKVQKGPKIPKRQAWADPPREHPMSLPDEKCPEPEPLSIEALEPPASSTGSTGASTTGKDKPTILELELEPSSIITKKCDAEGPSLAEAAQASPVFENEHSRGVQKPFLPAIKISRVQPVS</sequence>
<dbReference type="AlphaFoldDB" id="A0A812V5A4"/>
<feature type="compositionally biased region" description="Basic and acidic residues" evidence="1">
    <location>
        <begin position="491"/>
        <end position="506"/>
    </location>
</feature>
<feature type="compositionally biased region" description="Low complexity" evidence="1">
    <location>
        <begin position="519"/>
        <end position="530"/>
    </location>
</feature>
<gene>
    <name evidence="2" type="ORF">SNAT2548_LOCUS34012</name>
</gene>
<dbReference type="Proteomes" id="UP000604046">
    <property type="component" value="Unassembled WGS sequence"/>
</dbReference>
<dbReference type="OrthoDB" id="10357975at2759"/>
<evidence type="ECO:0000313" key="2">
    <source>
        <dbReference type="EMBL" id="CAE7597792.1"/>
    </source>
</evidence>
<feature type="region of interest" description="Disordered" evidence="1">
    <location>
        <begin position="373"/>
        <end position="414"/>
    </location>
</feature>
<comment type="caution">
    <text evidence="2">The sequence shown here is derived from an EMBL/GenBank/DDBJ whole genome shotgun (WGS) entry which is preliminary data.</text>
</comment>
<dbReference type="SUPFAM" id="SSF55073">
    <property type="entry name" value="Nucleotide cyclase"/>
    <property type="match status" value="1"/>
</dbReference>